<reference evidence="2 3" key="1">
    <citation type="submission" date="2019-04" db="EMBL/GenBank/DDBJ databases">
        <title>Comparative genomics and transcriptomics to analyze fruiting body development in filamentous ascomycetes.</title>
        <authorList>
            <consortium name="DOE Joint Genome Institute"/>
            <person name="Lutkenhaus R."/>
            <person name="Traeger S."/>
            <person name="Breuer J."/>
            <person name="Kuo A."/>
            <person name="Lipzen A."/>
            <person name="Pangilinan J."/>
            <person name="Dilworth D."/>
            <person name="Sandor L."/>
            <person name="Poggeler S."/>
            <person name="Barry K."/>
            <person name="Grigoriev I.V."/>
            <person name="Nowrousian M."/>
        </authorList>
    </citation>
    <scope>NUCLEOTIDE SEQUENCE [LARGE SCALE GENOMIC DNA]</scope>
    <source>
        <strain evidence="2 3">CBS 389.68</strain>
    </source>
</reference>
<evidence type="ECO:0000256" key="1">
    <source>
        <dbReference type="SAM" id="MobiDB-lite"/>
    </source>
</evidence>
<feature type="region of interest" description="Disordered" evidence="1">
    <location>
        <begin position="229"/>
        <end position="351"/>
    </location>
</feature>
<accession>A0A4S2N0A8</accession>
<proteinExistence type="predicted"/>
<evidence type="ECO:0000313" key="3">
    <source>
        <dbReference type="Proteomes" id="UP000298138"/>
    </source>
</evidence>
<dbReference type="AlphaFoldDB" id="A0A4S2N0A8"/>
<feature type="compositionally biased region" description="Basic and acidic residues" evidence="1">
    <location>
        <begin position="278"/>
        <end position="300"/>
    </location>
</feature>
<gene>
    <name evidence="2" type="ORF">EX30DRAFT_358366</name>
</gene>
<dbReference type="EMBL" id="ML220115">
    <property type="protein sequence ID" value="TGZ82376.1"/>
    <property type="molecule type" value="Genomic_DNA"/>
</dbReference>
<protein>
    <submittedName>
        <fullName evidence="2">Uncharacterized protein</fullName>
    </submittedName>
</protein>
<evidence type="ECO:0000313" key="2">
    <source>
        <dbReference type="EMBL" id="TGZ82376.1"/>
    </source>
</evidence>
<name>A0A4S2N0A8_9PEZI</name>
<feature type="compositionally biased region" description="Polar residues" evidence="1">
    <location>
        <begin position="342"/>
        <end position="351"/>
    </location>
</feature>
<dbReference type="Proteomes" id="UP000298138">
    <property type="component" value="Unassembled WGS sequence"/>
</dbReference>
<organism evidence="2 3">
    <name type="scientific">Ascodesmis nigricans</name>
    <dbReference type="NCBI Taxonomy" id="341454"/>
    <lineage>
        <taxon>Eukaryota</taxon>
        <taxon>Fungi</taxon>
        <taxon>Dikarya</taxon>
        <taxon>Ascomycota</taxon>
        <taxon>Pezizomycotina</taxon>
        <taxon>Pezizomycetes</taxon>
        <taxon>Pezizales</taxon>
        <taxon>Ascodesmidaceae</taxon>
        <taxon>Ascodesmis</taxon>
    </lineage>
</organism>
<sequence length="351" mass="39959">MKLSSKFPAELIIKARVIKLALNQNGVEKSRKSMRRDVFRKTQFSDQQQKSLWTQMSSSGTVNELIKFAKDDTDAQVMQWLEKQLEFSSWPEKRFVKMQADSIAKTMKKDFQRDFPLFSKDILKRCLQKLKKPGSRNTDRPDPVNVLGPDAAGVLQEAELVGVTHKYFVDDKSPKEVSETQNEALVAAITNTLAGGPGQIPFYHEFFGPDGRRIIEQIQIPIIKDMRGTAEVTEASSDINAPVQEHMEETSTPAQEHVEETSDPVMQEVQKTPGQKTTESKKEKKKRLKEEMAARLKQEYEDMGNQYWEAEEEEDRWGKSRSRFGDEDLPAPSNPKVEGSDLFSQLLGQTS</sequence>
<dbReference type="InParanoid" id="A0A4S2N0A8"/>
<keyword evidence="3" id="KW-1185">Reference proteome</keyword>